<proteinExistence type="inferred from homology"/>
<dbReference type="AlphaFoldDB" id="A0AAX2ZFW6"/>
<keyword evidence="5" id="KW-0472">Membrane</keyword>
<organism evidence="6 7">
    <name type="scientific">Terrisporobacter hibernicus</name>
    <dbReference type="NCBI Taxonomy" id="2813371"/>
    <lineage>
        <taxon>Bacteria</taxon>
        <taxon>Bacillati</taxon>
        <taxon>Bacillota</taxon>
        <taxon>Clostridia</taxon>
        <taxon>Peptostreptococcales</taxon>
        <taxon>Peptostreptococcaceae</taxon>
        <taxon>Terrisporobacter</taxon>
    </lineage>
</organism>
<dbReference type="RefSeq" id="WP_074917280.1">
    <property type="nucleotide sequence ID" value="NZ_CP081135.1"/>
</dbReference>
<evidence type="ECO:0000313" key="7">
    <source>
        <dbReference type="Proteomes" id="UP001198983"/>
    </source>
</evidence>
<dbReference type="Pfam" id="PF04011">
    <property type="entry name" value="LemA"/>
    <property type="match status" value="1"/>
</dbReference>
<dbReference type="PANTHER" id="PTHR34478">
    <property type="entry name" value="PROTEIN LEMA"/>
    <property type="match status" value="1"/>
</dbReference>
<reference evidence="6 7" key="1">
    <citation type="journal article" date="2023" name="Int. J. Syst. Evol. Microbiol.">
        <title>Terrisporobacter hibernicus sp. nov., isolated from bovine faeces in Northern Ireland.</title>
        <authorList>
            <person name="Mitchell M."/>
            <person name="Nguyen S.V."/>
            <person name="Connor M."/>
            <person name="Fairley D.J."/>
            <person name="Donoghue O."/>
            <person name="Marshall H."/>
            <person name="Koolman L."/>
            <person name="McMullan G."/>
            <person name="Schaffer K.E."/>
            <person name="McGrath J.W."/>
            <person name="Fanning S."/>
        </authorList>
    </citation>
    <scope>NUCLEOTIDE SEQUENCE [LARGE SCALE GENOMIC DNA]</scope>
    <source>
        <strain evidence="6 7">MCA3</strain>
    </source>
</reference>
<evidence type="ECO:0000256" key="3">
    <source>
        <dbReference type="ARBA" id="ARBA00022692"/>
    </source>
</evidence>
<dbReference type="Proteomes" id="UP001198983">
    <property type="component" value="Chromosome"/>
</dbReference>
<keyword evidence="4" id="KW-1133">Transmembrane helix</keyword>
<evidence type="ECO:0000256" key="1">
    <source>
        <dbReference type="ARBA" id="ARBA00004167"/>
    </source>
</evidence>
<dbReference type="KEGG" id="tem:JW646_00290"/>
<evidence type="ECO:0000313" key="6">
    <source>
        <dbReference type="EMBL" id="UEL47926.1"/>
    </source>
</evidence>
<dbReference type="GO" id="GO:0016020">
    <property type="term" value="C:membrane"/>
    <property type="evidence" value="ECO:0007669"/>
    <property type="project" value="UniProtKB-SubCell"/>
</dbReference>
<keyword evidence="7" id="KW-1185">Reference proteome</keyword>
<gene>
    <name evidence="6" type="ORF">JW646_00290</name>
</gene>
<keyword evidence="3" id="KW-0812">Transmembrane</keyword>
<dbReference type="EMBL" id="CP081135">
    <property type="protein sequence ID" value="UEL47926.1"/>
    <property type="molecule type" value="Genomic_DNA"/>
</dbReference>
<name>A0AAX2ZFW6_9FIRM</name>
<comment type="subcellular location">
    <subcellularLocation>
        <location evidence="1">Membrane</location>
        <topology evidence="1">Single-pass membrane protein</topology>
    </subcellularLocation>
</comment>
<dbReference type="InterPro" id="IPR023353">
    <property type="entry name" value="LemA-like_dom_sf"/>
</dbReference>
<comment type="similarity">
    <text evidence="2">Belongs to the LemA family.</text>
</comment>
<dbReference type="SUPFAM" id="SSF140478">
    <property type="entry name" value="LemA-like"/>
    <property type="match status" value="1"/>
</dbReference>
<dbReference type="Gene3D" id="1.20.1440.20">
    <property type="entry name" value="LemA-like domain"/>
    <property type="match status" value="1"/>
</dbReference>
<dbReference type="InterPro" id="IPR007156">
    <property type="entry name" value="MamQ_LemA"/>
</dbReference>
<evidence type="ECO:0000256" key="4">
    <source>
        <dbReference type="ARBA" id="ARBA00022989"/>
    </source>
</evidence>
<dbReference type="PANTHER" id="PTHR34478:SF1">
    <property type="entry name" value="PROTEIN LEMA"/>
    <property type="match status" value="1"/>
</dbReference>
<evidence type="ECO:0000256" key="2">
    <source>
        <dbReference type="ARBA" id="ARBA00008854"/>
    </source>
</evidence>
<accession>A0AAX2ZFW6</accession>
<evidence type="ECO:0000256" key="5">
    <source>
        <dbReference type="ARBA" id="ARBA00023136"/>
    </source>
</evidence>
<sequence length="182" mass="20864">MTWIIILVIAGVVVIWGVSTYNKLVSLRMNVKEGFSTIDVFLKKRYDLIPNLVETVKGYAAHEKETLQNVVQARGNAISSSPQYKAKYEGELSNALSRLLMISENYPDLKADNQFINLQKELQNIESEIEKSRRYYNGTVKNLNKTVQSVPSCIIASLFKFKEESFFELENTAERENIKVKF</sequence>
<protein>
    <submittedName>
        <fullName evidence="6">LemA family protein</fullName>
    </submittedName>
</protein>